<keyword evidence="3" id="KW-1185">Reference proteome</keyword>
<comment type="caution">
    <text evidence="2">The sequence shown here is derived from an EMBL/GenBank/DDBJ whole genome shotgun (WGS) entry which is preliminary data.</text>
</comment>
<dbReference type="InterPro" id="IPR036047">
    <property type="entry name" value="F-box-like_dom_sf"/>
</dbReference>
<dbReference type="Proteomes" id="UP000073492">
    <property type="component" value="Unassembled WGS sequence"/>
</dbReference>
<name>A0A139HVQ7_9PEZI</name>
<proteinExistence type="predicted"/>
<feature type="region of interest" description="Disordered" evidence="1">
    <location>
        <begin position="1"/>
        <end position="23"/>
    </location>
</feature>
<evidence type="ECO:0008006" key="4">
    <source>
        <dbReference type="Google" id="ProtNLM"/>
    </source>
</evidence>
<dbReference type="SUPFAM" id="SSF81383">
    <property type="entry name" value="F-box domain"/>
    <property type="match status" value="1"/>
</dbReference>
<evidence type="ECO:0000313" key="2">
    <source>
        <dbReference type="EMBL" id="KXT06564.1"/>
    </source>
</evidence>
<gene>
    <name evidence="2" type="ORF">AC579_6726</name>
</gene>
<dbReference type="OrthoDB" id="3650408at2759"/>
<protein>
    <recommendedName>
        <fullName evidence="4">F-box domain-containing protein</fullName>
    </recommendedName>
</protein>
<reference evidence="2 3" key="1">
    <citation type="submission" date="2015-07" db="EMBL/GenBank/DDBJ databases">
        <title>Comparative genomics of the Sigatoka disease complex on banana suggests a link between parallel evolutionary changes in Pseudocercospora fijiensis and Pseudocercospora eumusae and increased virulence on the banana host.</title>
        <authorList>
            <person name="Chang T.-C."/>
            <person name="Salvucci A."/>
            <person name="Crous P.W."/>
            <person name="Stergiopoulos I."/>
        </authorList>
    </citation>
    <scope>NUCLEOTIDE SEQUENCE [LARGE SCALE GENOMIC DNA]</scope>
    <source>
        <strain evidence="2 3">CBS 116634</strain>
    </source>
</reference>
<accession>A0A139HVQ7</accession>
<evidence type="ECO:0000313" key="3">
    <source>
        <dbReference type="Proteomes" id="UP000073492"/>
    </source>
</evidence>
<sequence>MKNLGKDLCLPPSNTTMPTQTTTSAARDLVRDRVFDTTELLEMILLYLDPKDALLACRINKTCQDTFKGSTLLKRHCFLEQDPDKVASKPTMSDIRCAVTEDENGKCHEYRFKRWPEGMVAGLYNPLFLCFGGYDDRYQDMPFNYETDDDKGPKQLPKMYLEYNDKIQTGYLAVEWPHLSSAELGSLGQMYFTSHPIPKLKVDIWAGNRNPFSGGRYWWFQIEVTVRNPRLGQVIDVVFGVIAKACLAQKQRKERQRELIALQYCGPWDLNIEDESQDMNEECQAFARERGLEKWAKVFDEQLAGVCVDEVEIKVESCYPPSSA</sequence>
<organism evidence="2 3">
    <name type="scientific">Pseudocercospora musae</name>
    <dbReference type="NCBI Taxonomy" id="113226"/>
    <lineage>
        <taxon>Eukaryota</taxon>
        <taxon>Fungi</taxon>
        <taxon>Dikarya</taxon>
        <taxon>Ascomycota</taxon>
        <taxon>Pezizomycotina</taxon>
        <taxon>Dothideomycetes</taxon>
        <taxon>Dothideomycetidae</taxon>
        <taxon>Mycosphaerellales</taxon>
        <taxon>Mycosphaerellaceae</taxon>
        <taxon>Pseudocercospora</taxon>
    </lineage>
</organism>
<evidence type="ECO:0000256" key="1">
    <source>
        <dbReference type="SAM" id="MobiDB-lite"/>
    </source>
</evidence>
<dbReference type="AlphaFoldDB" id="A0A139HVQ7"/>
<dbReference type="EMBL" id="LFZO01000551">
    <property type="protein sequence ID" value="KXT06564.1"/>
    <property type="molecule type" value="Genomic_DNA"/>
</dbReference>